<keyword evidence="5 6" id="KW-0378">Hydrolase</keyword>
<dbReference type="InterPro" id="IPR008226">
    <property type="entry name" value="Mini3_fam"/>
</dbReference>
<evidence type="ECO:0000259" key="7">
    <source>
        <dbReference type="Pfam" id="PF00636"/>
    </source>
</evidence>
<name>X8J717_9FIRM</name>
<keyword evidence="1 6" id="KW-0690">Ribosome biogenesis</keyword>
<keyword evidence="4 6" id="KW-0255">Endonuclease</keyword>
<keyword evidence="3 6" id="KW-0540">Nuclease</keyword>
<dbReference type="GO" id="GO:0005737">
    <property type="term" value="C:cytoplasm"/>
    <property type="evidence" value="ECO:0007669"/>
    <property type="project" value="UniProtKB-SubCell"/>
</dbReference>
<dbReference type="HAMAP" id="MF_01468">
    <property type="entry name" value="RNase_Mini_III"/>
    <property type="match status" value="1"/>
</dbReference>
<comment type="subcellular location">
    <subcellularLocation>
        <location evidence="6">Cytoplasm</location>
    </subcellularLocation>
</comment>
<dbReference type="GO" id="GO:0006364">
    <property type="term" value="P:rRNA processing"/>
    <property type="evidence" value="ECO:0007669"/>
    <property type="project" value="UniProtKB-UniRule"/>
</dbReference>
<evidence type="ECO:0000256" key="3">
    <source>
        <dbReference type="ARBA" id="ARBA00022722"/>
    </source>
</evidence>
<dbReference type="EC" id="3.1.26.-" evidence="6"/>
<gene>
    <name evidence="6" type="primary">mrnC</name>
    <name evidence="8" type="ORF">HMPREF0581_1396</name>
</gene>
<keyword evidence="6" id="KW-0694">RNA-binding</keyword>
<dbReference type="InterPro" id="IPR036389">
    <property type="entry name" value="RNase_III_sf"/>
</dbReference>
<evidence type="ECO:0000256" key="6">
    <source>
        <dbReference type="HAMAP-Rule" id="MF_01468"/>
    </source>
</evidence>
<dbReference type="Pfam" id="PF00636">
    <property type="entry name" value="Ribonuclease_3"/>
    <property type="match status" value="1"/>
</dbReference>
<dbReference type="PANTHER" id="PTHR34276:SF1">
    <property type="entry name" value="MINI-RIBONUCLEASE 3"/>
    <property type="match status" value="1"/>
</dbReference>
<dbReference type="InterPro" id="IPR000999">
    <property type="entry name" value="RNase_III_dom"/>
</dbReference>
<sequence>MHNDIKSMNTTTLAYMGDAVYELQIRELLIGRNKGDVGKVHKRAIAYVSSDGQSKALKSMMKDFLTEEERKLVKRARNKRATSRPRNADPRRYKLATGFEALIGALYLVGDKDRLEKVIHEAVRIIEED</sequence>
<feature type="active site" evidence="6">
    <location>
        <position position="18"/>
    </location>
</feature>
<dbReference type="SUPFAM" id="SSF69065">
    <property type="entry name" value="RNase III domain-like"/>
    <property type="match status" value="1"/>
</dbReference>
<dbReference type="GO" id="GO:0004525">
    <property type="term" value="F:ribonuclease III activity"/>
    <property type="evidence" value="ECO:0007669"/>
    <property type="project" value="InterPro"/>
</dbReference>
<evidence type="ECO:0000256" key="4">
    <source>
        <dbReference type="ARBA" id="ARBA00022759"/>
    </source>
</evidence>
<comment type="caution">
    <text evidence="8">The sequence shown here is derived from an EMBL/GenBank/DDBJ whole genome shotgun (WGS) entry which is preliminary data.</text>
</comment>
<keyword evidence="6" id="KW-0699">rRNA-binding</keyword>
<comment type="subunit">
    <text evidence="6">Homodimer.</text>
</comment>
<dbReference type="GO" id="GO:0019843">
    <property type="term" value="F:rRNA binding"/>
    <property type="evidence" value="ECO:0007669"/>
    <property type="project" value="UniProtKB-UniRule"/>
</dbReference>
<reference evidence="8 9" key="1">
    <citation type="submission" date="2014-01" db="EMBL/GenBank/DDBJ databases">
        <authorList>
            <person name="Durkin A.S."/>
            <person name="McCorrison J."/>
            <person name="Torralba M."/>
            <person name="Gillis M."/>
            <person name="Haft D.H."/>
            <person name="Methe B."/>
            <person name="Sutton G."/>
            <person name="Nelson K.E."/>
        </authorList>
    </citation>
    <scope>NUCLEOTIDE SEQUENCE [LARGE SCALE GENOMIC DNA]</scope>
    <source>
        <strain evidence="8 9">ATCC 33093</strain>
    </source>
</reference>
<dbReference type="PANTHER" id="PTHR34276">
    <property type="entry name" value="MINI-RIBONUCLEASE 3"/>
    <property type="match status" value="1"/>
</dbReference>
<organism evidence="8 9">
    <name type="scientific">Mogibacterium timidum ATCC 33093</name>
    <dbReference type="NCBI Taxonomy" id="1401079"/>
    <lineage>
        <taxon>Bacteria</taxon>
        <taxon>Bacillati</taxon>
        <taxon>Bacillota</taxon>
        <taxon>Clostridia</taxon>
        <taxon>Peptostreptococcales</taxon>
        <taxon>Anaerovoracaceae</taxon>
        <taxon>Mogibacterium</taxon>
    </lineage>
</organism>
<keyword evidence="6" id="KW-0963">Cytoplasm</keyword>
<dbReference type="Proteomes" id="UP000022645">
    <property type="component" value="Unassembled WGS sequence"/>
</dbReference>
<comment type="cofactor">
    <cofactor evidence="6">
        <name>Mg(2+)</name>
        <dbReference type="ChEBI" id="CHEBI:18420"/>
    </cofactor>
</comment>
<comment type="function">
    <text evidence="6">Involved in correct processing of both the 5' and 3' ends of 23S rRNA precursor. Processes 30S rRNA precursor transcript even in absence of ribonuclease 3 (Rnc); Rnc processes 30S rRNA into smaller rRNA precursors.</text>
</comment>
<keyword evidence="2 6" id="KW-0698">rRNA processing</keyword>
<dbReference type="CDD" id="cd00593">
    <property type="entry name" value="RIBOc"/>
    <property type="match status" value="1"/>
</dbReference>
<evidence type="ECO:0000256" key="1">
    <source>
        <dbReference type="ARBA" id="ARBA00022517"/>
    </source>
</evidence>
<dbReference type="EMBL" id="JALU01000004">
    <property type="protein sequence ID" value="EUC58068.1"/>
    <property type="molecule type" value="Genomic_DNA"/>
</dbReference>
<proteinExistence type="inferred from homology"/>
<evidence type="ECO:0000256" key="5">
    <source>
        <dbReference type="ARBA" id="ARBA00022801"/>
    </source>
</evidence>
<keyword evidence="6" id="KW-0460">Magnesium</keyword>
<evidence type="ECO:0000313" key="9">
    <source>
        <dbReference type="Proteomes" id="UP000022645"/>
    </source>
</evidence>
<dbReference type="PIRSF" id="PIRSF005520">
    <property type="entry name" value="UCP005520"/>
    <property type="match status" value="1"/>
</dbReference>
<dbReference type="RefSeq" id="WP_036379763.1">
    <property type="nucleotide sequence ID" value="NZ_JALU01000004.1"/>
</dbReference>
<accession>X8J717</accession>
<evidence type="ECO:0000313" key="8">
    <source>
        <dbReference type="EMBL" id="EUC58068.1"/>
    </source>
</evidence>
<evidence type="ECO:0000256" key="2">
    <source>
        <dbReference type="ARBA" id="ARBA00022552"/>
    </source>
</evidence>
<dbReference type="Gene3D" id="1.10.1520.10">
    <property type="entry name" value="Ribonuclease III domain"/>
    <property type="match status" value="1"/>
</dbReference>
<feature type="domain" description="RNase III" evidence="7">
    <location>
        <begin position="12"/>
        <end position="110"/>
    </location>
</feature>
<protein>
    <recommendedName>
        <fullName evidence="6">Mini-ribonuclease 3</fullName>
        <shortName evidence="6">Mini-3</shortName>
        <shortName evidence="6">Mini-RNase 3</shortName>
        <ecNumber evidence="6">3.1.26.-</ecNumber>
    </recommendedName>
    <alternativeName>
        <fullName evidence="6">Mini-RNase III</fullName>
        <shortName evidence="6">Mini-III</shortName>
    </alternativeName>
</protein>
<comment type="similarity">
    <text evidence="6">Belongs to the MrnC RNase family.</text>
</comment>
<dbReference type="AlphaFoldDB" id="X8J717"/>